<name>A0AAW3FA96_BURGA</name>
<evidence type="ECO:0000313" key="2">
    <source>
        <dbReference type="Proteomes" id="UP000029590"/>
    </source>
</evidence>
<dbReference type="AlphaFoldDB" id="A0AAW3FA96"/>
<dbReference type="EMBL" id="JPGG01000011">
    <property type="protein sequence ID" value="KGC24061.1"/>
    <property type="molecule type" value="Genomic_DNA"/>
</dbReference>
<proteinExistence type="predicted"/>
<dbReference type="KEGG" id="bgo:BM43_7562"/>
<reference evidence="1 2" key="1">
    <citation type="submission" date="2014-04" db="EMBL/GenBank/DDBJ databases">
        <authorList>
            <person name="Bishop-Lilly K.A."/>
            <person name="Broomall S.M."/>
            <person name="Chain P.S."/>
            <person name="Chertkov O."/>
            <person name="Coyne S.R."/>
            <person name="Daligault H.E."/>
            <person name="Davenport K.W."/>
            <person name="Erkkila T."/>
            <person name="Frey K.G."/>
            <person name="Gibbons H.S."/>
            <person name="Gu W."/>
            <person name="Jaissle J."/>
            <person name="Johnson S.L."/>
            <person name="Koroleva G.I."/>
            <person name="Ladner J.T."/>
            <person name="Lo C.-C."/>
            <person name="Minogue T.D."/>
            <person name="Munk C."/>
            <person name="Palacios G.F."/>
            <person name="Redden C.L."/>
            <person name="Rosenzweig C.N."/>
            <person name="Scholz M.B."/>
            <person name="Teshima H."/>
            <person name="Xu Y."/>
        </authorList>
    </citation>
    <scope>NUCLEOTIDE SEQUENCE [LARGE SCALE GENOMIC DNA]</scope>
    <source>
        <strain evidence="2">gladioli</strain>
    </source>
</reference>
<organism evidence="1 2">
    <name type="scientific">Burkholderia gladioli</name>
    <name type="common">Pseudomonas marginata</name>
    <name type="synonym">Phytomonas marginata</name>
    <dbReference type="NCBI Taxonomy" id="28095"/>
    <lineage>
        <taxon>Bacteria</taxon>
        <taxon>Pseudomonadati</taxon>
        <taxon>Pseudomonadota</taxon>
        <taxon>Betaproteobacteria</taxon>
        <taxon>Burkholderiales</taxon>
        <taxon>Burkholderiaceae</taxon>
        <taxon>Burkholderia</taxon>
    </lineage>
</organism>
<dbReference type="RefSeq" id="WP_036057772.1">
    <property type="nucleotide sequence ID" value="NZ_CP009320.1"/>
</dbReference>
<gene>
    <name evidence="1" type="ORF">DM48_8031</name>
</gene>
<sequence>MPAKVSKVTIEHVEMKINGLKAKRRFVAVDIAVEMKLVTLSELYSQMLCKQATAVDLRDLTEEQRRLLTEAA</sequence>
<protein>
    <submittedName>
        <fullName evidence="1">Uncharacterized protein</fullName>
    </submittedName>
</protein>
<accession>A0AAW3FA96</accession>
<evidence type="ECO:0000313" key="1">
    <source>
        <dbReference type="EMBL" id="KGC24061.1"/>
    </source>
</evidence>
<dbReference type="Proteomes" id="UP000029590">
    <property type="component" value="Unassembled WGS sequence"/>
</dbReference>
<comment type="caution">
    <text evidence="1">The sequence shown here is derived from an EMBL/GenBank/DDBJ whole genome shotgun (WGS) entry which is preliminary data.</text>
</comment>